<dbReference type="InterPro" id="IPR013216">
    <property type="entry name" value="Methyltransf_11"/>
</dbReference>
<evidence type="ECO:0000259" key="2">
    <source>
        <dbReference type="Pfam" id="PF08241"/>
    </source>
</evidence>
<dbReference type="Proteomes" id="UP000198420">
    <property type="component" value="Unassembled WGS sequence"/>
</dbReference>
<dbReference type="PANTHER" id="PTHR43591:SF24">
    <property type="entry name" value="2-METHOXY-6-POLYPRENYL-1,4-BENZOQUINOL METHYLASE, MITOCHONDRIAL"/>
    <property type="match status" value="1"/>
</dbReference>
<feature type="region of interest" description="Disordered" evidence="1">
    <location>
        <begin position="239"/>
        <end position="263"/>
    </location>
</feature>
<evidence type="ECO:0000313" key="3">
    <source>
        <dbReference type="EMBL" id="SNS46863.1"/>
    </source>
</evidence>
<dbReference type="InterPro" id="IPR029063">
    <property type="entry name" value="SAM-dependent_MTases_sf"/>
</dbReference>
<dbReference type="SUPFAM" id="SSF53335">
    <property type="entry name" value="S-adenosyl-L-methionine-dependent methyltransferases"/>
    <property type="match status" value="1"/>
</dbReference>
<dbReference type="Gene3D" id="3.40.50.150">
    <property type="entry name" value="Vaccinia Virus protein VP39"/>
    <property type="match status" value="1"/>
</dbReference>
<keyword evidence="3" id="KW-0808">Transferase</keyword>
<protein>
    <submittedName>
        <fullName evidence="3">Methyltransferase domain-containing protein</fullName>
    </submittedName>
</protein>
<dbReference type="GO" id="GO:0008757">
    <property type="term" value="F:S-adenosylmethionine-dependent methyltransferase activity"/>
    <property type="evidence" value="ECO:0007669"/>
    <property type="project" value="InterPro"/>
</dbReference>
<gene>
    <name evidence="3" type="ORF">SAMN06265355_11842</name>
</gene>
<evidence type="ECO:0000256" key="1">
    <source>
        <dbReference type="SAM" id="MobiDB-lite"/>
    </source>
</evidence>
<feature type="compositionally biased region" description="Basic and acidic residues" evidence="1">
    <location>
        <begin position="251"/>
        <end position="263"/>
    </location>
</feature>
<dbReference type="Pfam" id="PF08241">
    <property type="entry name" value="Methyltransf_11"/>
    <property type="match status" value="1"/>
</dbReference>
<dbReference type="RefSeq" id="WP_245920104.1">
    <property type="nucleotide sequence ID" value="NZ_FZNP01000018.1"/>
</dbReference>
<proteinExistence type="predicted"/>
<dbReference type="AlphaFoldDB" id="A0A239ES52"/>
<keyword evidence="3" id="KW-0489">Methyltransferase</keyword>
<dbReference type="GO" id="GO:0032259">
    <property type="term" value="P:methylation"/>
    <property type="evidence" value="ECO:0007669"/>
    <property type="project" value="UniProtKB-KW"/>
</dbReference>
<feature type="domain" description="Methyltransferase type 11" evidence="2">
    <location>
        <begin position="39"/>
        <end position="129"/>
    </location>
</feature>
<sequence length="263" mass="28979">MKISDVVAFMGHQVHVCRYREAGTLLDWMGRDLRGRRVLDVAGGDGYWAGRARRRGADAVSIDLARGKMAYGRTLAHAPALIECDALRLPFADGSFDAVLSVCAIEHFDDGGRSLDEMARVLKPGGEIFMSADVLSRADAWPKLRDAHKAKYHVQHTYTHESLRKLMDERGLDLVGHSYQFRTAATERLYLSLSTYGGRVGFNAAAPLTPLVALADRAAPNERGSIVLVRARKRQGVREAERVRGGRVGRAPHDESRGTRSGE</sequence>
<dbReference type="CDD" id="cd02440">
    <property type="entry name" value="AdoMet_MTases"/>
    <property type="match status" value="1"/>
</dbReference>
<keyword evidence="4" id="KW-1185">Reference proteome</keyword>
<reference evidence="4" key="1">
    <citation type="submission" date="2017-06" db="EMBL/GenBank/DDBJ databases">
        <authorList>
            <person name="Varghese N."/>
            <person name="Submissions S."/>
        </authorList>
    </citation>
    <scope>NUCLEOTIDE SEQUENCE [LARGE SCALE GENOMIC DNA]</scope>
    <source>
        <strain evidence="4">DSM 44485</strain>
    </source>
</reference>
<dbReference type="PANTHER" id="PTHR43591">
    <property type="entry name" value="METHYLTRANSFERASE"/>
    <property type="match status" value="1"/>
</dbReference>
<dbReference type="EMBL" id="FZNP01000018">
    <property type="protein sequence ID" value="SNS46863.1"/>
    <property type="molecule type" value="Genomic_DNA"/>
</dbReference>
<evidence type="ECO:0000313" key="4">
    <source>
        <dbReference type="Proteomes" id="UP000198420"/>
    </source>
</evidence>
<organism evidence="3 4">
    <name type="scientific">Actinomadura mexicana</name>
    <dbReference type="NCBI Taxonomy" id="134959"/>
    <lineage>
        <taxon>Bacteria</taxon>
        <taxon>Bacillati</taxon>
        <taxon>Actinomycetota</taxon>
        <taxon>Actinomycetes</taxon>
        <taxon>Streptosporangiales</taxon>
        <taxon>Thermomonosporaceae</taxon>
        <taxon>Actinomadura</taxon>
    </lineage>
</organism>
<accession>A0A239ES52</accession>
<name>A0A239ES52_9ACTN</name>